<dbReference type="InterPro" id="IPR036061">
    <property type="entry name" value="CheW-like_dom_sf"/>
</dbReference>
<gene>
    <name evidence="2" type="ORF">ACETAC_07505</name>
</gene>
<protein>
    <submittedName>
        <fullName evidence="2">Chemotaxis protein CheW</fullName>
    </submittedName>
</protein>
<evidence type="ECO:0000313" key="3">
    <source>
        <dbReference type="Proteomes" id="UP000671913"/>
    </source>
</evidence>
<organism evidence="2 3">
    <name type="scientific">Aceticella autotrophica</name>
    <dbReference type="NCBI Taxonomy" id="2755338"/>
    <lineage>
        <taxon>Bacteria</taxon>
        <taxon>Bacillati</taxon>
        <taxon>Bacillota</taxon>
        <taxon>Clostridia</taxon>
        <taxon>Thermoanaerobacterales</taxon>
        <taxon>Thermoanaerobacteraceae</taxon>
        <taxon>Aceticella</taxon>
    </lineage>
</organism>
<sequence length="149" mass="17143">MAKQVVIFKLNNEDFCVDIMQVLEILSMQKIRKVPDVPDFIEGIFDLRGTIIPIIDLRKRFNMEKTNINDNTRIIVVNLNKKSVGFIVDAVTEVLHIDEESIKEPPDIISGIGKEYIEAVVKLNDRLIISLNLHRVLTEQEKKEIEEMG</sequence>
<dbReference type="Proteomes" id="UP000671913">
    <property type="component" value="Chromosome"/>
</dbReference>
<dbReference type="AlphaFoldDB" id="A0A975AUM2"/>
<proteinExistence type="predicted"/>
<dbReference type="Pfam" id="PF01584">
    <property type="entry name" value="CheW"/>
    <property type="match status" value="1"/>
</dbReference>
<dbReference type="KEGG" id="aaut:ACETAC_07505"/>
<dbReference type="EMBL" id="CP060096">
    <property type="protein sequence ID" value="QSZ26737.1"/>
    <property type="molecule type" value="Genomic_DNA"/>
</dbReference>
<dbReference type="CDD" id="cd00732">
    <property type="entry name" value="CheW"/>
    <property type="match status" value="1"/>
</dbReference>
<dbReference type="Gene3D" id="2.40.50.180">
    <property type="entry name" value="CheA-289, Domain 4"/>
    <property type="match status" value="1"/>
</dbReference>
<dbReference type="PROSITE" id="PS50851">
    <property type="entry name" value="CHEW"/>
    <property type="match status" value="1"/>
</dbReference>
<dbReference type="PANTHER" id="PTHR22617">
    <property type="entry name" value="CHEMOTAXIS SENSOR HISTIDINE KINASE-RELATED"/>
    <property type="match status" value="1"/>
</dbReference>
<dbReference type="InterPro" id="IPR002545">
    <property type="entry name" value="CheW-lke_dom"/>
</dbReference>
<dbReference type="GO" id="GO:0005829">
    <property type="term" value="C:cytosol"/>
    <property type="evidence" value="ECO:0007669"/>
    <property type="project" value="TreeGrafter"/>
</dbReference>
<dbReference type="PANTHER" id="PTHR22617:SF23">
    <property type="entry name" value="CHEMOTAXIS PROTEIN CHEW"/>
    <property type="match status" value="1"/>
</dbReference>
<keyword evidence="3" id="KW-1185">Reference proteome</keyword>
<dbReference type="GO" id="GO:0006935">
    <property type="term" value="P:chemotaxis"/>
    <property type="evidence" value="ECO:0007669"/>
    <property type="project" value="InterPro"/>
</dbReference>
<dbReference type="SUPFAM" id="SSF50341">
    <property type="entry name" value="CheW-like"/>
    <property type="match status" value="1"/>
</dbReference>
<dbReference type="SMART" id="SM00260">
    <property type="entry name" value="CheW"/>
    <property type="match status" value="1"/>
</dbReference>
<dbReference type="InterPro" id="IPR039315">
    <property type="entry name" value="CheW"/>
</dbReference>
<accession>A0A975AUM2</accession>
<evidence type="ECO:0000259" key="1">
    <source>
        <dbReference type="PROSITE" id="PS50851"/>
    </source>
</evidence>
<name>A0A975AUM2_9THEO</name>
<feature type="domain" description="CheW-like" evidence="1">
    <location>
        <begin position="2"/>
        <end position="142"/>
    </location>
</feature>
<reference evidence="2" key="1">
    <citation type="submission" date="2020-08" db="EMBL/GenBank/DDBJ databases">
        <title>Genomic insights into the carbon and energy metabolism of the first obligate autotrophic acetogenic bacterium Aceticella autotrophica gen. nov., sp. nov.</title>
        <authorList>
            <person name="Toshchakov S.V."/>
            <person name="Elcheninov A.G."/>
            <person name="Kublanov I.V."/>
            <person name="Frolov E.N."/>
            <person name="Lebedinsky A.V."/>
        </authorList>
    </citation>
    <scope>NUCLEOTIDE SEQUENCE</scope>
    <source>
        <strain evidence="2">3443-3Ac</strain>
    </source>
</reference>
<dbReference type="Gene3D" id="2.30.30.40">
    <property type="entry name" value="SH3 Domains"/>
    <property type="match status" value="1"/>
</dbReference>
<dbReference type="RefSeq" id="WP_284679419.1">
    <property type="nucleotide sequence ID" value="NZ_CP060096.1"/>
</dbReference>
<evidence type="ECO:0000313" key="2">
    <source>
        <dbReference type="EMBL" id="QSZ26737.1"/>
    </source>
</evidence>
<dbReference type="GO" id="GO:0007165">
    <property type="term" value="P:signal transduction"/>
    <property type="evidence" value="ECO:0007669"/>
    <property type="project" value="InterPro"/>
</dbReference>